<feature type="compositionally biased region" description="Basic and acidic residues" evidence="1">
    <location>
        <begin position="28"/>
        <end position="56"/>
    </location>
</feature>
<protein>
    <recommendedName>
        <fullName evidence="5">Late embryogenesis abundant protein D-29</fullName>
    </recommendedName>
</protein>
<sequence length="272" mass="30160">MGGLVACNMSMMLLLLLCSISSTSVGDTEAKQKSDEMKHETEEAFQTGKEHAKDESSSWTNWAKDKISGGLGLKQQEDATEQAGDAMKKTKGGGQDDQTRGSMLRVKNNVLVASTIAAAHFNCAREKAAEEAKGKTEEGSSKGKEKVEDPKGKTEEEEEEGEGREKVKEEKEKMKMEEEMRKAAKAYEEAMKKARESYERAEEHVAEKGEEMRKGSEAYEEAKKAAKETHDRAKEYITANYEAAKEKTVEFVDKVKQGAAGGGQYHNREEEL</sequence>
<feature type="region of interest" description="Disordered" evidence="1">
    <location>
        <begin position="27"/>
        <end position="102"/>
    </location>
</feature>
<organism evidence="3 4">
    <name type="scientific">Amborella trichopoda</name>
    <dbReference type="NCBI Taxonomy" id="13333"/>
    <lineage>
        <taxon>Eukaryota</taxon>
        <taxon>Viridiplantae</taxon>
        <taxon>Streptophyta</taxon>
        <taxon>Embryophyta</taxon>
        <taxon>Tracheophyta</taxon>
        <taxon>Spermatophyta</taxon>
        <taxon>Magnoliopsida</taxon>
        <taxon>Amborellales</taxon>
        <taxon>Amborellaceae</taxon>
        <taxon>Amborella</taxon>
    </lineage>
</organism>
<evidence type="ECO:0000256" key="1">
    <source>
        <dbReference type="SAM" id="MobiDB-lite"/>
    </source>
</evidence>
<dbReference type="HOGENOM" id="CLU_074694_0_0_1"/>
<evidence type="ECO:0000256" key="2">
    <source>
        <dbReference type="SAM" id="SignalP"/>
    </source>
</evidence>
<feature type="signal peptide" evidence="2">
    <location>
        <begin position="1"/>
        <end position="26"/>
    </location>
</feature>
<proteinExistence type="predicted"/>
<keyword evidence="2" id="KW-0732">Signal</keyword>
<accession>W1P2R6</accession>
<dbReference type="Gramene" id="ERN01949">
    <property type="protein sequence ID" value="ERN01949"/>
    <property type="gene ID" value="AMTR_s00045p00047390"/>
</dbReference>
<keyword evidence="4" id="KW-1185">Reference proteome</keyword>
<gene>
    <name evidence="3" type="ORF">AMTR_s00045p00047390</name>
</gene>
<dbReference type="EMBL" id="KI394661">
    <property type="protein sequence ID" value="ERN01949.1"/>
    <property type="molecule type" value="Genomic_DNA"/>
</dbReference>
<evidence type="ECO:0000313" key="3">
    <source>
        <dbReference type="EMBL" id="ERN01949.1"/>
    </source>
</evidence>
<feature type="compositionally biased region" description="Basic and acidic residues" evidence="1">
    <location>
        <begin position="125"/>
        <end position="154"/>
    </location>
</feature>
<evidence type="ECO:0008006" key="5">
    <source>
        <dbReference type="Google" id="ProtNLM"/>
    </source>
</evidence>
<evidence type="ECO:0000313" key="4">
    <source>
        <dbReference type="Proteomes" id="UP000017836"/>
    </source>
</evidence>
<dbReference type="AlphaFoldDB" id="W1P2R6"/>
<feature type="region of interest" description="Disordered" evidence="1">
    <location>
        <begin position="198"/>
        <end position="230"/>
    </location>
</feature>
<feature type="region of interest" description="Disordered" evidence="1">
    <location>
        <begin position="125"/>
        <end position="180"/>
    </location>
</feature>
<dbReference type="Proteomes" id="UP000017836">
    <property type="component" value="Unassembled WGS sequence"/>
</dbReference>
<feature type="compositionally biased region" description="Basic and acidic residues" evidence="1">
    <location>
        <begin position="163"/>
        <end position="180"/>
    </location>
</feature>
<dbReference type="STRING" id="13333.W1P2R6"/>
<reference evidence="4" key="1">
    <citation type="journal article" date="2013" name="Science">
        <title>The Amborella genome and the evolution of flowering plants.</title>
        <authorList>
            <consortium name="Amborella Genome Project"/>
        </authorList>
    </citation>
    <scope>NUCLEOTIDE SEQUENCE [LARGE SCALE GENOMIC DNA]</scope>
</reference>
<feature type="chain" id="PRO_5004807682" description="Late embryogenesis abundant protein D-29" evidence="2">
    <location>
        <begin position="27"/>
        <end position="272"/>
    </location>
</feature>
<dbReference type="OMA" id="FNCAREK"/>
<name>W1P2R6_AMBTC</name>